<sequence>MRSQVTRYSFLPVRARLVVASLVARKKADKTVSGNHSGVMALMIAKKARCAPGRGVTNVKSSYAKYGKYARRAP</sequence>
<proteinExistence type="predicted"/>
<dbReference type="Proteomes" id="UP000568888">
    <property type="component" value="Unassembled WGS sequence"/>
</dbReference>
<evidence type="ECO:0000313" key="1">
    <source>
        <dbReference type="EMBL" id="GFO65317.1"/>
    </source>
</evidence>
<reference evidence="2" key="1">
    <citation type="submission" date="2020-06" db="EMBL/GenBank/DDBJ databases">
        <title>Draft genomic sequecing of Geomonas sp. Red736.</title>
        <authorList>
            <person name="Itoh H."/>
            <person name="Xu Z.X."/>
            <person name="Ushijima N."/>
            <person name="Masuda Y."/>
            <person name="Shiratori Y."/>
            <person name="Senoo K."/>
        </authorList>
    </citation>
    <scope>NUCLEOTIDE SEQUENCE [LARGE SCALE GENOMIC DNA]</scope>
    <source>
        <strain evidence="2">Red736</strain>
    </source>
</reference>
<comment type="caution">
    <text evidence="1">The sequence shown here is derived from an EMBL/GenBank/DDBJ whole genome shotgun (WGS) entry which is preliminary data.</text>
</comment>
<protein>
    <submittedName>
        <fullName evidence="1">Uncharacterized protein</fullName>
    </submittedName>
</protein>
<evidence type="ECO:0000313" key="2">
    <source>
        <dbReference type="Proteomes" id="UP000568888"/>
    </source>
</evidence>
<gene>
    <name evidence="1" type="ORF">GMPD_32360</name>
</gene>
<organism evidence="1 2">
    <name type="scientific">Geomonas paludis</name>
    <dbReference type="NCBI Taxonomy" id="2740185"/>
    <lineage>
        <taxon>Bacteria</taxon>
        <taxon>Pseudomonadati</taxon>
        <taxon>Thermodesulfobacteriota</taxon>
        <taxon>Desulfuromonadia</taxon>
        <taxon>Geobacterales</taxon>
        <taxon>Geobacteraceae</taxon>
        <taxon>Geomonas</taxon>
    </lineage>
</organism>
<name>A0A6V8N0D1_9BACT</name>
<accession>A0A6V8N0D1</accession>
<dbReference type="EMBL" id="BLXY01000008">
    <property type="protein sequence ID" value="GFO65317.1"/>
    <property type="molecule type" value="Genomic_DNA"/>
</dbReference>
<dbReference type="AlphaFoldDB" id="A0A6V8N0D1"/>